<reference evidence="2" key="1">
    <citation type="submission" date="2020-06" db="EMBL/GenBank/DDBJ databases">
        <title>WGS assembly of Ceratodon purpureus strain R40.</title>
        <authorList>
            <person name="Carey S.B."/>
            <person name="Jenkins J."/>
            <person name="Shu S."/>
            <person name="Lovell J.T."/>
            <person name="Sreedasyam A."/>
            <person name="Maumus F."/>
            <person name="Tiley G.P."/>
            <person name="Fernandez-Pozo N."/>
            <person name="Barry K."/>
            <person name="Chen C."/>
            <person name="Wang M."/>
            <person name="Lipzen A."/>
            <person name="Daum C."/>
            <person name="Saski C.A."/>
            <person name="Payton A.C."/>
            <person name="Mcbreen J.C."/>
            <person name="Conrad R.E."/>
            <person name="Kollar L.M."/>
            <person name="Olsson S."/>
            <person name="Huttunen S."/>
            <person name="Landis J.B."/>
            <person name="Wickett N.J."/>
            <person name="Johnson M.G."/>
            <person name="Rensing S.A."/>
            <person name="Grimwood J."/>
            <person name="Schmutz J."/>
            <person name="Mcdaniel S.F."/>
        </authorList>
    </citation>
    <scope>NUCLEOTIDE SEQUENCE</scope>
    <source>
        <strain evidence="2">R40</strain>
    </source>
</reference>
<organism evidence="2 3">
    <name type="scientific">Ceratodon purpureus</name>
    <name type="common">Fire moss</name>
    <name type="synonym">Dicranum purpureum</name>
    <dbReference type="NCBI Taxonomy" id="3225"/>
    <lineage>
        <taxon>Eukaryota</taxon>
        <taxon>Viridiplantae</taxon>
        <taxon>Streptophyta</taxon>
        <taxon>Embryophyta</taxon>
        <taxon>Bryophyta</taxon>
        <taxon>Bryophytina</taxon>
        <taxon>Bryopsida</taxon>
        <taxon>Dicranidae</taxon>
        <taxon>Pseudoditrichales</taxon>
        <taxon>Ditrichaceae</taxon>
        <taxon>Ceratodon</taxon>
    </lineage>
</organism>
<accession>A0A8T0IJW7</accession>
<evidence type="ECO:0000256" key="1">
    <source>
        <dbReference type="SAM" id="MobiDB-lite"/>
    </source>
</evidence>
<keyword evidence="3" id="KW-1185">Reference proteome</keyword>
<sequence>MSPPIFTHLSKKIGLPRNPPLFQIPLYTPPVTASSTAHRTSPSLQKPKQTRLVSHRNQPNTSDATKSNSRLMIILATHRFRPSTELMPFNSTYESHWKKT</sequence>
<dbReference type="Proteomes" id="UP000822688">
    <property type="component" value="Chromosome 3"/>
</dbReference>
<proteinExistence type="predicted"/>
<dbReference type="AlphaFoldDB" id="A0A8T0IJW7"/>
<evidence type="ECO:0000313" key="3">
    <source>
        <dbReference type="Proteomes" id="UP000822688"/>
    </source>
</evidence>
<comment type="caution">
    <text evidence="2">The sequence shown here is derived from an EMBL/GenBank/DDBJ whole genome shotgun (WGS) entry which is preliminary data.</text>
</comment>
<evidence type="ECO:0000313" key="2">
    <source>
        <dbReference type="EMBL" id="KAG0582828.1"/>
    </source>
</evidence>
<protein>
    <submittedName>
        <fullName evidence="2">Uncharacterized protein</fullName>
    </submittedName>
</protein>
<name>A0A8T0IJW7_CERPU</name>
<dbReference type="EMBL" id="CM026423">
    <property type="protein sequence ID" value="KAG0582828.1"/>
    <property type="molecule type" value="Genomic_DNA"/>
</dbReference>
<feature type="region of interest" description="Disordered" evidence="1">
    <location>
        <begin position="32"/>
        <end position="69"/>
    </location>
</feature>
<gene>
    <name evidence="2" type="ORF">KC19_3G089300</name>
</gene>